<feature type="transmembrane region" description="Helical" evidence="3">
    <location>
        <begin position="33"/>
        <end position="51"/>
    </location>
</feature>
<protein>
    <submittedName>
        <fullName evidence="4">Uncharacterized protein</fullName>
    </submittedName>
</protein>
<feature type="region of interest" description="Disordered" evidence="2">
    <location>
        <begin position="423"/>
        <end position="473"/>
    </location>
</feature>
<keyword evidence="3" id="KW-0812">Transmembrane</keyword>
<dbReference type="Proteomes" id="UP000005317">
    <property type="component" value="Unassembled WGS sequence"/>
</dbReference>
<feature type="compositionally biased region" description="Basic and acidic residues" evidence="2">
    <location>
        <begin position="385"/>
        <end position="397"/>
    </location>
</feature>
<feature type="compositionally biased region" description="Basic and acidic residues" evidence="2">
    <location>
        <begin position="436"/>
        <end position="450"/>
    </location>
</feature>
<keyword evidence="3" id="KW-1133">Transmembrane helix</keyword>
<feature type="transmembrane region" description="Helical" evidence="3">
    <location>
        <begin position="103"/>
        <end position="123"/>
    </location>
</feature>
<keyword evidence="5" id="KW-1185">Reference proteome</keyword>
<sequence>MDISTAYKQHQHIRLMQEDIAETQQEVKFTETAYKLAFVATFLVYFIFVWMMYVSDLWGFTTWLVQNLSEVAALVVYSVLALTLPLAMAMIKEIGYKHFAKYPNPTSVIVLIVGILALAGVVYESISSSSQQQHISTSAAEGSKTFQALTNTQITVMGSSGSEVAAASQKLARCEENLKRGREKHCEGDRARLNALKAAQADNAANQAAASVAALEAKTKAMQDLKEDAYKPVFKSIRDSFGVSISTGVMIVTLFVSVIFEISHLLLILFLGQKLKRLEGLKHALVQYQADYLKSTGKAFDAGDFAEFESGAIPKPEPQANRQDYKQTKPDFGFIPQTAQLDGYGGAVGNGGMVAPAPLFKYQQAGQQEAKANGLGFVGFVDPNRQPKREGKQDDRPFYGFTDPAKQAVLDALNLADGSEDRKTLDARTANQTYRQELRGGSKQFRDMSLDKPAPALPANQKNGGTGLQNPALGTAEEHYSLPLEASPKVPEGRQDSHPSRPSAEGIQTLQPKGTEESAIPKVPEGQEAEKATLTDGLYERWVSAIRAGQCAASVKQSWGWVQKQIAGNQAEKLTFNNREITAVVQLFFARAIRDGYARLNPKYTSPKCGLPKYQWIA</sequence>
<dbReference type="AlphaFoldDB" id="A0A656HDS3"/>
<organism evidence="4 5">
    <name type="scientific">Thiothrix nivea (strain ATCC 35100 / DSM 5205 / JP2)</name>
    <dbReference type="NCBI Taxonomy" id="870187"/>
    <lineage>
        <taxon>Bacteria</taxon>
        <taxon>Pseudomonadati</taxon>
        <taxon>Pseudomonadota</taxon>
        <taxon>Gammaproteobacteria</taxon>
        <taxon>Thiotrichales</taxon>
        <taxon>Thiotrichaceae</taxon>
        <taxon>Thiothrix</taxon>
    </lineage>
</organism>
<feature type="region of interest" description="Disordered" evidence="2">
    <location>
        <begin position="486"/>
        <end position="526"/>
    </location>
</feature>
<keyword evidence="1" id="KW-0175">Coiled coil</keyword>
<feature type="region of interest" description="Disordered" evidence="2">
    <location>
        <begin position="381"/>
        <end position="401"/>
    </location>
</feature>
<dbReference type="RefSeq" id="WP_002708441.1">
    <property type="nucleotide sequence ID" value="NZ_JH651384.1"/>
</dbReference>
<dbReference type="OrthoDB" id="5627244at2"/>
<gene>
    <name evidence="4" type="ORF">Thini_1937</name>
</gene>
<feature type="transmembrane region" description="Helical" evidence="3">
    <location>
        <begin position="248"/>
        <end position="272"/>
    </location>
</feature>
<dbReference type="EMBL" id="JH651384">
    <property type="protein sequence ID" value="EIJ34513.1"/>
    <property type="molecule type" value="Genomic_DNA"/>
</dbReference>
<evidence type="ECO:0000313" key="5">
    <source>
        <dbReference type="Proteomes" id="UP000005317"/>
    </source>
</evidence>
<evidence type="ECO:0000313" key="4">
    <source>
        <dbReference type="EMBL" id="EIJ34513.1"/>
    </source>
</evidence>
<name>A0A656HDS3_THINJ</name>
<feature type="coiled-coil region" evidence="1">
    <location>
        <begin position="164"/>
        <end position="218"/>
    </location>
</feature>
<reference evidence="5" key="1">
    <citation type="journal article" date="2011" name="Stand. Genomic Sci.">
        <title>Genome sequence of the filamentous, gliding Thiothrix nivea neotype strain (JP2(T)).</title>
        <authorList>
            <person name="Lapidus A."/>
            <person name="Nolan M."/>
            <person name="Lucas S."/>
            <person name="Glavina Del Rio T."/>
            <person name="Tice H."/>
            <person name="Cheng J.F."/>
            <person name="Tapia R."/>
            <person name="Han C."/>
            <person name="Goodwin L."/>
            <person name="Pitluck S."/>
            <person name="Liolios K."/>
            <person name="Pagani I."/>
            <person name="Ivanova N."/>
            <person name="Huntemann M."/>
            <person name="Mavromatis K."/>
            <person name="Mikhailova N."/>
            <person name="Pati A."/>
            <person name="Chen A."/>
            <person name="Palaniappan K."/>
            <person name="Land M."/>
            <person name="Brambilla E.M."/>
            <person name="Rohde M."/>
            <person name="Abt B."/>
            <person name="Verbarg S."/>
            <person name="Goker M."/>
            <person name="Bristow J."/>
            <person name="Eisen J.A."/>
            <person name="Markowitz V."/>
            <person name="Hugenholtz P."/>
            <person name="Kyrpides N.C."/>
            <person name="Klenk H.P."/>
            <person name="Woyke T."/>
        </authorList>
    </citation>
    <scope>NUCLEOTIDE SEQUENCE [LARGE SCALE GENOMIC DNA]</scope>
    <source>
        <strain evidence="5">ATCC 35100 / DSM 5205 / JP2</strain>
    </source>
</reference>
<evidence type="ECO:0000256" key="1">
    <source>
        <dbReference type="SAM" id="Coils"/>
    </source>
</evidence>
<evidence type="ECO:0000256" key="2">
    <source>
        <dbReference type="SAM" id="MobiDB-lite"/>
    </source>
</evidence>
<accession>A0A656HDS3</accession>
<feature type="transmembrane region" description="Helical" evidence="3">
    <location>
        <begin position="71"/>
        <end position="91"/>
    </location>
</feature>
<keyword evidence="3" id="KW-0472">Membrane</keyword>
<proteinExistence type="predicted"/>
<evidence type="ECO:0000256" key="3">
    <source>
        <dbReference type="SAM" id="Phobius"/>
    </source>
</evidence>